<name>A0ABT6RCX9_9BACT</name>
<dbReference type="CDD" id="cd00156">
    <property type="entry name" value="REC"/>
    <property type="match status" value="1"/>
</dbReference>
<evidence type="ECO:0000256" key="4">
    <source>
        <dbReference type="ARBA" id="ARBA00023163"/>
    </source>
</evidence>
<evidence type="ECO:0000259" key="7">
    <source>
        <dbReference type="PROSITE" id="PS50110"/>
    </source>
</evidence>
<dbReference type="InterPro" id="IPR002078">
    <property type="entry name" value="Sigma_54_int"/>
</dbReference>
<dbReference type="RefSeq" id="WP_282334529.1">
    <property type="nucleotide sequence ID" value="NZ_JASBRG010000007.1"/>
</dbReference>
<keyword evidence="2" id="KW-0067">ATP-binding</keyword>
<dbReference type="PRINTS" id="PR01590">
    <property type="entry name" value="HTHFIS"/>
</dbReference>
<dbReference type="PANTHER" id="PTHR32071:SF121">
    <property type="entry name" value="SIGMA L-DEPENDENT TRANSCRIPTIONAL REGULATOR YQIR-RELATED"/>
    <property type="match status" value="1"/>
</dbReference>
<dbReference type="InterPro" id="IPR001789">
    <property type="entry name" value="Sig_transdc_resp-reg_receiver"/>
</dbReference>
<accession>A0ABT6RCX9</accession>
<evidence type="ECO:0000313" key="8">
    <source>
        <dbReference type="EMBL" id="MDI3320434.1"/>
    </source>
</evidence>
<dbReference type="InterPro" id="IPR009057">
    <property type="entry name" value="Homeodomain-like_sf"/>
</dbReference>
<keyword evidence="4" id="KW-0804">Transcription</keyword>
<feature type="modified residue" description="4-aspartylphosphate" evidence="5">
    <location>
        <position position="54"/>
    </location>
</feature>
<dbReference type="CDD" id="cd00009">
    <property type="entry name" value="AAA"/>
    <property type="match status" value="1"/>
</dbReference>
<evidence type="ECO:0000256" key="3">
    <source>
        <dbReference type="ARBA" id="ARBA00023015"/>
    </source>
</evidence>
<dbReference type="SMART" id="SM00382">
    <property type="entry name" value="AAA"/>
    <property type="match status" value="1"/>
</dbReference>
<dbReference type="SUPFAM" id="SSF52172">
    <property type="entry name" value="CheY-like"/>
    <property type="match status" value="1"/>
</dbReference>
<evidence type="ECO:0000313" key="9">
    <source>
        <dbReference type="Proteomes" id="UP001226434"/>
    </source>
</evidence>
<dbReference type="Pfam" id="PF02954">
    <property type="entry name" value="HTH_8"/>
    <property type="match status" value="1"/>
</dbReference>
<dbReference type="SMART" id="SM00448">
    <property type="entry name" value="REC"/>
    <property type="match status" value="1"/>
</dbReference>
<evidence type="ECO:0000256" key="5">
    <source>
        <dbReference type="PROSITE-ProRule" id="PRU00169"/>
    </source>
</evidence>
<dbReference type="PANTHER" id="PTHR32071">
    <property type="entry name" value="TRANSCRIPTIONAL REGULATORY PROTEIN"/>
    <property type="match status" value="1"/>
</dbReference>
<dbReference type="PROSITE" id="PS50110">
    <property type="entry name" value="RESPONSE_REGULATORY"/>
    <property type="match status" value="1"/>
</dbReference>
<dbReference type="InterPro" id="IPR002197">
    <property type="entry name" value="HTH_Fis"/>
</dbReference>
<dbReference type="Pfam" id="PF00072">
    <property type="entry name" value="Response_reg"/>
    <property type="match status" value="1"/>
</dbReference>
<dbReference type="InterPro" id="IPR027417">
    <property type="entry name" value="P-loop_NTPase"/>
</dbReference>
<dbReference type="Pfam" id="PF00158">
    <property type="entry name" value="Sigma54_activat"/>
    <property type="match status" value="1"/>
</dbReference>
<dbReference type="SUPFAM" id="SSF46689">
    <property type="entry name" value="Homeodomain-like"/>
    <property type="match status" value="1"/>
</dbReference>
<dbReference type="Gene3D" id="1.10.10.60">
    <property type="entry name" value="Homeodomain-like"/>
    <property type="match status" value="1"/>
</dbReference>
<dbReference type="Proteomes" id="UP001226434">
    <property type="component" value="Unassembled WGS sequence"/>
</dbReference>
<dbReference type="SUPFAM" id="SSF52540">
    <property type="entry name" value="P-loop containing nucleoside triphosphate hydrolases"/>
    <property type="match status" value="1"/>
</dbReference>
<dbReference type="InterPro" id="IPR011006">
    <property type="entry name" value="CheY-like_superfamily"/>
</dbReference>
<evidence type="ECO:0000256" key="1">
    <source>
        <dbReference type="ARBA" id="ARBA00022741"/>
    </source>
</evidence>
<dbReference type="Gene3D" id="3.40.50.300">
    <property type="entry name" value="P-loop containing nucleotide triphosphate hydrolases"/>
    <property type="match status" value="1"/>
</dbReference>
<proteinExistence type="predicted"/>
<evidence type="ECO:0000256" key="2">
    <source>
        <dbReference type="ARBA" id="ARBA00022840"/>
    </source>
</evidence>
<sequence length="447" mass="50096">MSGTILIIDDEDKLRHLFARIIGLEGYHVIQAEDYKTGLQLMQKHAEIDIILTDVKLPDGNGIDLVPEAKKYLPAAEIIVMTAFATIHDGIEAMKRGAFDYFVKGDDNDKIIPALSRAIDKVQLQKQVYSLQAKLNVHYSFEQIIGNSPAIQSVIKLAKKVAGTDTNVLITGETGAGKELFAQSIHYSSERKNKNFVAINCSAFPKELLESELFGHKKGAFTGADRDKKGLFEEAHQGTLFLDEIGEMPVELQAKLLRVLESQTFTKLGETKPTTVDVRIVAATNRDLQKEIDAQGFRADLFYRLATFVINVPSLNERVEDIDALTTFFIQRFAAKTKKIIKGIQKDALLLLKNYRWKGNIRELRNVIERACILCDTHQITLDDLPFEIAHPHTESASPLSLDEVEKLHIQKVLSLTKGNKTKTSELLGIGLTTLYRKMEEYGISNQ</sequence>
<reference evidence="8 9" key="1">
    <citation type="submission" date="2023-05" db="EMBL/GenBank/DDBJ databases">
        <title>Genome sequence of Pinibacter sp. MAH-24.</title>
        <authorList>
            <person name="Huq M.A."/>
        </authorList>
    </citation>
    <scope>NUCLEOTIDE SEQUENCE [LARGE SCALE GENOMIC DNA]</scope>
    <source>
        <strain evidence="8 9">MAH-24</strain>
    </source>
</reference>
<keyword evidence="9" id="KW-1185">Reference proteome</keyword>
<dbReference type="InterPro" id="IPR025662">
    <property type="entry name" value="Sigma_54_int_dom_ATP-bd_1"/>
</dbReference>
<feature type="domain" description="Response regulatory" evidence="7">
    <location>
        <begin position="4"/>
        <end position="119"/>
    </location>
</feature>
<gene>
    <name evidence="8" type="ORF">QJ048_11655</name>
</gene>
<dbReference type="Gene3D" id="3.40.50.2300">
    <property type="match status" value="1"/>
</dbReference>
<dbReference type="Pfam" id="PF25601">
    <property type="entry name" value="AAA_lid_14"/>
    <property type="match status" value="1"/>
</dbReference>
<evidence type="ECO:0000259" key="6">
    <source>
        <dbReference type="PROSITE" id="PS50045"/>
    </source>
</evidence>
<keyword evidence="3" id="KW-0805">Transcription regulation</keyword>
<comment type="caution">
    <text evidence="8">The sequence shown here is derived from an EMBL/GenBank/DDBJ whole genome shotgun (WGS) entry which is preliminary data.</text>
</comment>
<dbReference type="InterPro" id="IPR003593">
    <property type="entry name" value="AAA+_ATPase"/>
</dbReference>
<dbReference type="Gene3D" id="1.10.8.60">
    <property type="match status" value="1"/>
</dbReference>
<keyword evidence="1" id="KW-0547">Nucleotide-binding</keyword>
<feature type="domain" description="Sigma-54 factor interaction" evidence="6">
    <location>
        <begin position="144"/>
        <end position="373"/>
    </location>
</feature>
<organism evidence="8 9">
    <name type="scientific">Pinibacter soli</name>
    <dbReference type="NCBI Taxonomy" id="3044211"/>
    <lineage>
        <taxon>Bacteria</taxon>
        <taxon>Pseudomonadati</taxon>
        <taxon>Bacteroidota</taxon>
        <taxon>Chitinophagia</taxon>
        <taxon>Chitinophagales</taxon>
        <taxon>Chitinophagaceae</taxon>
        <taxon>Pinibacter</taxon>
    </lineage>
</organism>
<keyword evidence="5" id="KW-0597">Phosphoprotein</keyword>
<dbReference type="PROSITE" id="PS00675">
    <property type="entry name" value="SIGMA54_INTERACT_1"/>
    <property type="match status" value="1"/>
</dbReference>
<dbReference type="EMBL" id="JASBRG010000007">
    <property type="protein sequence ID" value="MDI3320434.1"/>
    <property type="molecule type" value="Genomic_DNA"/>
</dbReference>
<dbReference type="PROSITE" id="PS50045">
    <property type="entry name" value="SIGMA54_INTERACT_4"/>
    <property type="match status" value="1"/>
</dbReference>
<dbReference type="InterPro" id="IPR058031">
    <property type="entry name" value="AAA_lid_NorR"/>
</dbReference>
<protein>
    <submittedName>
        <fullName evidence="8">Sigma-54 dependent transcriptional regulator</fullName>
    </submittedName>
</protein>